<feature type="compositionally biased region" description="Basic and acidic residues" evidence="1">
    <location>
        <begin position="1"/>
        <end position="20"/>
    </location>
</feature>
<dbReference type="RefSeq" id="XP_047763822.1">
    <property type="nucleotide sequence ID" value="XM_047906453.1"/>
</dbReference>
<evidence type="ECO:0000313" key="4">
    <source>
        <dbReference type="Proteomes" id="UP000756132"/>
    </source>
</evidence>
<dbReference type="SUPFAM" id="SSF56672">
    <property type="entry name" value="DNA/RNA polymerases"/>
    <property type="match status" value="1"/>
</dbReference>
<protein>
    <submittedName>
        <fullName evidence="3">Retrovirus-related Pol polyprotein from transposon RE2</fullName>
    </submittedName>
</protein>
<dbReference type="AlphaFoldDB" id="A0A9Q8PBM3"/>
<dbReference type="OMA" id="LMENNTW"/>
<organism evidence="3 4">
    <name type="scientific">Passalora fulva</name>
    <name type="common">Tomato leaf mold</name>
    <name type="synonym">Cladosporium fulvum</name>
    <dbReference type="NCBI Taxonomy" id="5499"/>
    <lineage>
        <taxon>Eukaryota</taxon>
        <taxon>Fungi</taxon>
        <taxon>Dikarya</taxon>
        <taxon>Ascomycota</taxon>
        <taxon>Pezizomycotina</taxon>
        <taxon>Dothideomycetes</taxon>
        <taxon>Dothideomycetidae</taxon>
        <taxon>Mycosphaerellales</taxon>
        <taxon>Mycosphaerellaceae</taxon>
        <taxon>Fulvia</taxon>
    </lineage>
</organism>
<dbReference type="KEGG" id="ffu:CLAFUR5_07305"/>
<dbReference type="OrthoDB" id="3768101at2759"/>
<evidence type="ECO:0000259" key="2">
    <source>
        <dbReference type="Pfam" id="PF07727"/>
    </source>
</evidence>
<dbReference type="GeneID" id="71987183"/>
<dbReference type="InterPro" id="IPR013103">
    <property type="entry name" value="RVT_2"/>
</dbReference>
<feature type="region of interest" description="Disordered" evidence="1">
    <location>
        <begin position="1"/>
        <end position="53"/>
    </location>
</feature>
<dbReference type="InterPro" id="IPR043502">
    <property type="entry name" value="DNA/RNA_pol_sf"/>
</dbReference>
<reference evidence="3" key="2">
    <citation type="journal article" date="2022" name="Microb. Genom.">
        <title>A chromosome-scale genome assembly of the tomato pathogen Cladosporium fulvum reveals a compartmentalized genome architecture and the presence of a dispensable chromosome.</title>
        <authorList>
            <person name="Zaccaron A.Z."/>
            <person name="Chen L.H."/>
            <person name="Samaras A."/>
            <person name="Stergiopoulos I."/>
        </authorList>
    </citation>
    <scope>NUCLEOTIDE SEQUENCE</scope>
    <source>
        <strain evidence="3">Race5_Kim</strain>
    </source>
</reference>
<name>A0A9Q8PBM3_PASFU</name>
<feature type="domain" description="Reverse transcriptase Ty1/copia-type" evidence="2">
    <location>
        <begin position="104"/>
        <end position="241"/>
    </location>
</feature>
<gene>
    <name evidence="3" type="ORF">CLAFUR5_07305</name>
</gene>
<feature type="compositionally biased region" description="Acidic residues" evidence="1">
    <location>
        <begin position="40"/>
        <end position="53"/>
    </location>
</feature>
<evidence type="ECO:0000313" key="3">
    <source>
        <dbReference type="EMBL" id="UJO19456.1"/>
    </source>
</evidence>
<sequence length="243" mass="28191">MFHRNDSNEIVRDITKDDNWSRSNIAPGAATSGRRRPAVEDSDDIDEYQEQEEDDIYSEEYRAKAREALKNHNFRTTFMTATTLAAFENSRQAIQAEYDSLMENNTWEVVDLPAGRKALTTKWVLKKKLGAHGELLKYKARMVARGFQQVEGYDYTETYSGVVKASAYRLLFALTVLNKWTCHQMDVSTAFLNGEVFEDIYIYPPQGYPHPGKVLQLRKALYGLKQSPRQWYRKLRQWLLDNG</sequence>
<proteinExistence type="predicted"/>
<reference evidence="3" key="1">
    <citation type="submission" date="2021-12" db="EMBL/GenBank/DDBJ databases">
        <authorList>
            <person name="Zaccaron A."/>
            <person name="Stergiopoulos I."/>
        </authorList>
    </citation>
    <scope>NUCLEOTIDE SEQUENCE</scope>
    <source>
        <strain evidence="3">Race5_Kim</strain>
    </source>
</reference>
<dbReference type="EMBL" id="CP090168">
    <property type="protein sequence ID" value="UJO19456.1"/>
    <property type="molecule type" value="Genomic_DNA"/>
</dbReference>
<evidence type="ECO:0000256" key="1">
    <source>
        <dbReference type="SAM" id="MobiDB-lite"/>
    </source>
</evidence>
<dbReference type="Proteomes" id="UP000756132">
    <property type="component" value="Chromosome 6"/>
</dbReference>
<dbReference type="Pfam" id="PF07727">
    <property type="entry name" value="RVT_2"/>
    <property type="match status" value="1"/>
</dbReference>
<keyword evidence="4" id="KW-1185">Reference proteome</keyword>
<accession>A0A9Q8PBM3</accession>